<gene>
    <name evidence="3" type="ORF">BST12_02630</name>
</gene>
<name>A0A1X0A787_MYCAN</name>
<dbReference type="GO" id="GO:0003995">
    <property type="term" value="F:acyl-CoA dehydrogenase activity"/>
    <property type="evidence" value="ECO:0007669"/>
    <property type="project" value="InterPro"/>
</dbReference>
<keyword evidence="4" id="KW-1185">Reference proteome</keyword>
<sequence length="486" mass="52905">MLSPPGRPRMSETATLATTSVISHLPAWLAAPDIERVRIPHHERGYAVDRPRLTAWPEVGRRLRAATTNLRTLEITSIVEAIDAVASQWCDREWPVRRATRDAVAAATGLSVETVERSFDVELRNYRAASLWAVLRRELGNPQVLDDFCLDGDLGGRTMAVGPSLTCHVMTGNVPGLPALSVVRALLVKSASVVKVASSEPTFAAQFVETLAQLQPLFGEAVVVTYWDQTETAVRDAVLAEADTVIAYGGDESCAAIHARMRLDQRFIAHNHKFSVGLLTREYLATKGIAETAEQVARDASMFDQHACIAAQAYLVEGGIEAGTLFAESVAQAMRRYAATCPLGRPDSAALAARRMRWVDRQYWAAQSARRRVWTSADCLVSVDDTLADSAGGDRTLQIVAVPGVDQMLDALRPYGSYLQNVAVGAVDSEMRTLAPALACLGATRLCAPGRMPDPSLIWKHDGRACVAELVVWCDAEMHPWATIEY</sequence>
<evidence type="ECO:0000313" key="4">
    <source>
        <dbReference type="Proteomes" id="UP000192284"/>
    </source>
</evidence>
<comment type="caution">
    <text evidence="3">The sequence shown here is derived from an EMBL/GenBank/DDBJ whole genome shotgun (WGS) entry which is preliminary data.</text>
</comment>
<dbReference type="PIRSF" id="PIRSF009414">
    <property type="entry name" value="LuxC"/>
    <property type="match status" value="1"/>
</dbReference>
<dbReference type="GO" id="GO:0008218">
    <property type="term" value="P:bioluminescence"/>
    <property type="evidence" value="ECO:0007669"/>
    <property type="project" value="InterPro"/>
</dbReference>
<comment type="similarity">
    <text evidence="2">Belongs to the LuxC family.</text>
</comment>
<dbReference type="Pfam" id="PF05893">
    <property type="entry name" value="LuxC"/>
    <property type="match status" value="1"/>
</dbReference>
<evidence type="ECO:0000256" key="2">
    <source>
        <dbReference type="PIRNR" id="PIRNR009414"/>
    </source>
</evidence>
<keyword evidence="1 2" id="KW-0521">NADP</keyword>
<dbReference type="OrthoDB" id="580775at2"/>
<proteinExistence type="inferred from homology"/>
<protein>
    <recommendedName>
        <fullName evidence="2">Acyl-CoA reductase</fullName>
        <ecNumber evidence="2">1.2.1.50</ecNumber>
    </recommendedName>
</protein>
<accession>A0A1X0A787</accession>
<evidence type="ECO:0000313" key="3">
    <source>
        <dbReference type="EMBL" id="ORA25941.1"/>
    </source>
</evidence>
<dbReference type="GO" id="GO:0050062">
    <property type="term" value="F:long-chain-fatty-acyl-CoA reductase activity"/>
    <property type="evidence" value="ECO:0007669"/>
    <property type="project" value="UniProtKB-EC"/>
</dbReference>
<dbReference type="EMBL" id="MVHE01000002">
    <property type="protein sequence ID" value="ORA25941.1"/>
    <property type="molecule type" value="Genomic_DNA"/>
</dbReference>
<dbReference type="AlphaFoldDB" id="A0A1X0A787"/>
<dbReference type="InterPro" id="IPR008670">
    <property type="entry name" value="CoA_reduct_LuxC"/>
</dbReference>
<organism evidence="3 4">
    <name type="scientific">Mycobacterium angelicum</name>
    <dbReference type="NCBI Taxonomy" id="470074"/>
    <lineage>
        <taxon>Bacteria</taxon>
        <taxon>Bacillati</taxon>
        <taxon>Actinomycetota</taxon>
        <taxon>Actinomycetes</taxon>
        <taxon>Mycobacteriales</taxon>
        <taxon>Mycobacteriaceae</taxon>
        <taxon>Mycobacterium</taxon>
    </lineage>
</organism>
<evidence type="ECO:0000256" key="1">
    <source>
        <dbReference type="ARBA" id="ARBA00022857"/>
    </source>
</evidence>
<comment type="catalytic activity">
    <reaction evidence="2">
        <text>a long-chain fatty aldehyde + NADP(+) + CoA = a long-chain fatty acyl-CoA + NADPH + H(+)</text>
        <dbReference type="Rhea" id="RHEA:15437"/>
        <dbReference type="ChEBI" id="CHEBI:15378"/>
        <dbReference type="ChEBI" id="CHEBI:17176"/>
        <dbReference type="ChEBI" id="CHEBI:57287"/>
        <dbReference type="ChEBI" id="CHEBI:57783"/>
        <dbReference type="ChEBI" id="CHEBI:58349"/>
        <dbReference type="ChEBI" id="CHEBI:83139"/>
        <dbReference type="EC" id="1.2.1.50"/>
    </reaction>
</comment>
<dbReference type="EC" id="1.2.1.50" evidence="2"/>
<reference evidence="3 4" key="1">
    <citation type="submission" date="2017-02" db="EMBL/GenBank/DDBJ databases">
        <title>The new phylogeny of genus Mycobacterium.</title>
        <authorList>
            <person name="Tortoli E."/>
            <person name="Trovato A."/>
            <person name="Cirillo D.M."/>
        </authorList>
    </citation>
    <scope>NUCLEOTIDE SEQUENCE [LARGE SCALE GENOMIC DNA]</scope>
    <source>
        <strain evidence="3 4">DSM 45057</strain>
    </source>
</reference>
<keyword evidence="2" id="KW-0560">Oxidoreductase</keyword>
<dbReference type="Proteomes" id="UP000192284">
    <property type="component" value="Unassembled WGS sequence"/>
</dbReference>